<accession>A0ABS9BF31</accession>
<organism evidence="2 3">
    <name type="scientific">Flavihumibacter fluminis</name>
    <dbReference type="NCBI Taxonomy" id="2909236"/>
    <lineage>
        <taxon>Bacteria</taxon>
        <taxon>Pseudomonadati</taxon>
        <taxon>Bacteroidota</taxon>
        <taxon>Chitinophagia</taxon>
        <taxon>Chitinophagales</taxon>
        <taxon>Chitinophagaceae</taxon>
        <taxon>Flavihumibacter</taxon>
    </lineage>
</organism>
<dbReference type="Gene3D" id="2.60.40.1930">
    <property type="match status" value="1"/>
</dbReference>
<evidence type="ECO:0000313" key="3">
    <source>
        <dbReference type="Proteomes" id="UP001200145"/>
    </source>
</evidence>
<dbReference type="EMBL" id="JAKEVY010000002">
    <property type="protein sequence ID" value="MCF1714321.1"/>
    <property type="molecule type" value="Genomic_DNA"/>
</dbReference>
<keyword evidence="1" id="KW-0732">Signal</keyword>
<sequence>MCIRFLYLFLLTVLYNNADAQRAHPERIFAQTDRSLYLSGESLFFSILVLEGETNTAAQKSRVVQVELINDQKKSLLQKLVLLDEGRGAGSFSIPDSMASGACELRIYSSWMKNWGEQSFYRQSIWVLNPYDTSYFGQHAGRWTENPSSIPVADIQLDKAHYSKRSLVAGSLPVDEENPFIALTVSVLPLEEVIVPVNSISAQQEPIQSEQVVYLPEWEGPLFQARIMDAVTGQPIENQLVTLVQPGTSFVLNVGKTNRQGISWFNPGPALQKGDLIIQQVGAATNRRTATIEMLPVFVPAEKFEAGPFPELTKAHHELFRQRFVQLQLQELLFPKESDSALEKDSFQLGKPDTRYQLDQYIRFKTMQEIFREYISEVRVRVQDSSYQIRIRNKWIPGFFETDPLILIDGIPVWDPAILMEMDPQEVKSIDVYTQRIRIGNLVKEGVLVCRTYAGTGGRSAISKDAIILSFPGIQQERLFIDPDYSTQQTGMQQLPDRRSLLYWNPALEKSKTGSFIPFQFYTSDQAGSYKVLIRGIDKRHRSFEQVAVFEVK</sequence>
<feature type="chain" id="PRO_5046545503" description="MG2 domain-containing protein" evidence="1">
    <location>
        <begin position="21"/>
        <end position="553"/>
    </location>
</feature>
<proteinExistence type="predicted"/>
<gene>
    <name evidence="2" type="ORF">L0U88_06740</name>
</gene>
<reference evidence="2 3" key="1">
    <citation type="submission" date="2022-01" db="EMBL/GenBank/DDBJ databases">
        <title>Flavihumibacter sp. nov., isolated from sediment of a river.</title>
        <authorList>
            <person name="Liu H."/>
        </authorList>
    </citation>
    <scope>NUCLEOTIDE SEQUENCE [LARGE SCALE GENOMIC DNA]</scope>
    <source>
        <strain evidence="2 3">RY-1</strain>
    </source>
</reference>
<comment type="caution">
    <text evidence="2">The sequence shown here is derived from an EMBL/GenBank/DDBJ whole genome shotgun (WGS) entry which is preliminary data.</text>
</comment>
<evidence type="ECO:0000313" key="2">
    <source>
        <dbReference type="EMBL" id="MCF1714321.1"/>
    </source>
</evidence>
<dbReference type="Proteomes" id="UP001200145">
    <property type="component" value="Unassembled WGS sequence"/>
</dbReference>
<protein>
    <recommendedName>
        <fullName evidence="4">MG2 domain-containing protein</fullName>
    </recommendedName>
</protein>
<evidence type="ECO:0000256" key="1">
    <source>
        <dbReference type="SAM" id="SignalP"/>
    </source>
</evidence>
<name>A0ABS9BF31_9BACT</name>
<keyword evidence="3" id="KW-1185">Reference proteome</keyword>
<evidence type="ECO:0008006" key="4">
    <source>
        <dbReference type="Google" id="ProtNLM"/>
    </source>
</evidence>
<feature type="signal peptide" evidence="1">
    <location>
        <begin position="1"/>
        <end position="20"/>
    </location>
</feature>